<dbReference type="RefSeq" id="WP_255227098.1">
    <property type="nucleotide sequence ID" value="NZ_JAJEKE010000006.1"/>
</dbReference>
<dbReference type="InterPro" id="IPR016454">
    <property type="entry name" value="Cysteine_dSase"/>
</dbReference>
<name>A0ABT1NEU0_9FIRM</name>
<dbReference type="PROSITE" id="PS00595">
    <property type="entry name" value="AA_TRANSFER_CLASS_5"/>
    <property type="match status" value="1"/>
</dbReference>
<dbReference type="NCBIfam" id="TIGR01977">
    <property type="entry name" value="am_tr_V_EF2568"/>
    <property type="match status" value="1"/>
</dbReference>
<dbReference type="EMBL" id="JAJEKE010000006">
    <property type="protein sequence ID" value="MCQ1529584.1"/>
    <property type="molecule type" value="Genomic_DNA"/>
</dbReference>
<evidence type="ECO:0000259" key="8">
    <source>
        <dbReference type="Pfam" id="PF00266"/>
    </source>
</evidence>
<dbReference type="SUPFAM" id="SSF53383">
    <property type="entry name" value="PLP-dependent transferases"/>
    <property type="match status" value="1"/>
</dbReference>
<evidence type="ECO:0000256" key="2">
    <source>
        <dbReference type="ARBA" id="ARBA00010447"/>
    </source>
</evidence>
<dbReference type="InterPro" id="IPR010970">
    <property type="entry name" value="Cys_dSase_SufS"/>
</dbReference>
<comment type="catalytic activity">
    <reaction evidence="6">
        <text>(sulfur carrier)-H + L-cysteine = (sulfur carrier)-SH + L-alanine</text>
        <dbReference type="Rhea" id="RHEA:43892"/>
        <dbReference type="Rhea" id="RHEA-COMP:14737"/>
        <dbReference type="Rhea" id="RHEA-COMP:14739"/>
        <dbReference type="ChEBI" id="CHEBI:29917"/>
        <dbReference type="ChEBI" id="CHEBI:35235"/>
        <dbReference type="ChEBI" id="CHEBI:57972"/>
        <dbReference type="ChEBI" id="CHEBI:64428"/>
        <dbReference type="EC" id="2.8.1.7"/>
    </reaction>
</comment>
<keyword evidence="5" id="KW-0663">Pyridoxal phosphate</keyword>
<evidence type="ECO:0000313" key="10">
    <source>
        <dbReference type="Proteomes" id="UP001651880"/>
    </source>
</evidence>
<evidence type="ECO:0000256" key="4">
    <source>
        <dbReference type="ARBA" id="ARBA00022679"/>
    </source>
</evidence>
<evidence type="ECO:0000313" key="9">
    <source>
        <dbReference type="EMBL" id="MCQ1529584.1"/>
    </source>
</evidence>
<comment type="caution">
    <text evidence="9">The sequence shown here is derived from an EMBL/GenBank/DDBJ whole genome shotgun (WGS) entry which is preliminary data.</text>
</comment>
<dbReference type="InterPro" id="IPR015421">
    <property type="entry name" value="PyrdxlP-dep_Trfase_major"/>
</dbReference>
<gene>
    <name evidence="9" type="ORF">LJD61_08460</name>
</gene>
<dbReference type="GO" id="GO:0008483">
    <property type="term" value="F:transaminase activity"/>
    <property type="evidence" value="ECO:0007669"/>
    <property type="project" value="UniProtKB-KW"/>
</dbReference>
<feature type="domain" description="Aminotransferase class V" evidence="8">
    <location>
        <begin position="4"/>
        <end position="370"/>
    </location>
</feature>
<keyword evidence="4" id="KW-0808">Transferase</keyword>
<dbReference type="InterPro" id="IPR015422">
    <property type="entry name" value="PyrdxlP-dep_Trfase_small"/>
</dbReference>
<sequence>MERVYLDNGATSYPKAPGVAHAMINYIENIGSNINRGGYKSAYSTAEVVLDARERLCSLFGYSNSKNVIFTQNITQSLNFIIKGLLKPGDHCIVTSMEHNAVMRPVMQLHKKGVEYTKVKCDIQGKLNPNDILECIKDNTKAVIMTHASNVCGTIMPISEVGELCRQNSIKFIVDSAQTAGAVEIDMKKMNIDALAFTGHKGLLGPQGIGGFIITDEMADLMEPLISGGTGSMSDSEEIPPFMPDKFECGTINIPGIFGLNEALKYIEKEGIENIRKAEMELTGLFINGIKALEGVRLAGLDGIEGRTAVVSIDCEGKDNAEVSYLLDKDFGIMTRCGLHCAPSAHKTLDTFPQGTVRFSFSHFNTEKEIIYALDALNKILNSI</sequence>
<dbReference type="InterPro" id="IPR020578">
    <property type="entry name" value="Aminotrans_V_PyrdxlP_BS"/>
</dbReference>
<dbReference type="InterPro" id="IPR015424">
    <property type="entry name" value="PyrdxlP-dep_Trfase"/>
</dbReference>
<organism evidence="9 10">
    <name type="scientific">Lutispora saccharofermentans</name>
    <dbReference type="NCBI Taxonomy" id="3024236"/>
    <lineage>
        <taxon>Bacteria</taxon>
        <taxon>Bacillati</taxon>
        <taxon>Bacillota</taxon>
        <taxon>Clostridia</taxon>
        <taxon>Lutisporales</taxon>
        <taxon>Lutisporaceae</taxon>
        <taxon>Lutispora</taxon>
    </lineage>
</organism>
<evidence type="ECO:0000256" key="1">
    <source>
        <dbReference type="ARBA" id="ARBA00001933"/>
    </source>
</evidence>
<evidence type="ECO:0000256" key="6">
    <source>
        <dbReference type="ARBA" id="ARBA00050776"/>
    </source>
</evidence>
<proteinExistence type="inferred from homology"/>
<dbReference type="CDD" id="cd06453">
    <property type="entry name" value="SufS_like"/>
    <property type="match status" value="1"/>
</dbReference>
<dbReference type="PANTHER" id="PTHR43586:SF4">
    <property type="entry name" value="ISOPENICILLIN N EPIMERASE"/>
    <property type="match status" value="1"/>
</dbReference>
<dbReference type="InterPro" id="IPR000192">
    <property type="entry name" value="Aminotrans_V_dom"/>
</dbReference>
<dbReference type="Gene3D" id="3.40.640.10">
    <property type="entry name" value="Type I PLP-dependent aspartate aminotransferase-like (Major domain)"/>
    <property type="match status" value="1"/>
</dbReference>
<comment type="cofactor">
    <cofactor evidence="1 7">
        <name>pyridoxal 5'-phosphate</name>
        <dbReference type="ChEBI" id="CHEBI:597326"/>
    </cofactor>
</comment>
<dbReference type="EC" id="2.8.1.7" evidence="3"/>
<dbReference type="InterPro" id="IPR010969">
    <property type="entry name" value="Cys_dSase-rel_unknwn_funct"/>
</dbReference>
<dbReference type="Gene3D" id="3.90.1150.10">
    <property type="entry name" value="Aspartate Aminotransferase, domain 1"/>
    <property type="match status" value="1"/>
</dbReference>
<protein>
    <recommendedName>
        <fullName evidence="3">cysteine desulfurase</fullName>
        <ecNumber evidence="3">2.8.1.7</ecNumber>
    </recommendedName>
</protein>
<comment type="similarity">
    <text evidence="2">Belongs to the class-V pyridoxal-phosphate-dependent aminotransferase family. Csd subfamily.</text>
</comment>
<evidence type="ECO:0000256" key="3">
    <source>
        <dbReference type="ARBA" id="ARBA00012239"/>
    </source>
</evidence>
<dbReference type="PANTHER" id="PTHR43586">
    <property type="entry name" value="CYSTEINE DESULFURASE"/>
    <property type="match status" value="1"/>
</dbReference>
<reference evidence="9 10" key="1">
    <citation type="submission" date="2021-10" db="EMBL/GenBank/DDBJ databases">
        <title>Lutispora strain m25 sp. nov., a thermophilic, non-spore-forming bacterium isolated from a lab-scale methanogenic bioreactor digesting anaerobic sludge.</title>
        <authorList>
            <person name="El Houari A."/>
            <person name="Mcdonald J."/>
        </authorList>
    </citation>
    <scope>NUCLEOTIDE SEQUENCE [LARGE SCALE GENOMIC DNA]</scope>
    <source>
        <strain evidence="10">m25</strain>
    </source>
</reference>
<keyword evidence="10" id="KW-1185">Reference proteome</keyword>
<evidence type="ECO:0000256" key="7">
    <source>
        <dbReference type="RuleBase" id="RU004504"/>
    </source>
</evidence>
<keyword evidence="9" id="KW-0032">Aminotransferase</keyword>
<accession>A0ABT1NEU0</accession>
<dbReference type="Proteomes" id="UP001651880">
    <property type="component" value="Unassembled WGS sequence"/>
</dbReference>
<evidence type="ECO:0000256" key="5">
    <source>
        <dbReference type="ARBA" id="ARBA00022898"/>
    </source>
</evidence>
<dbReference type="Pfam" id="PF00266">
    <property type="entry name" value="Aminotran_5"/>
    <property type="match status" value="1"/>
</dbReference>
<dbReference type="PIRSF" id="PIRSF005572">
    <property type="entry name" value="NifS"/>
    <property type="match status" value="1"/>
</dbReference>